<reference evidence="2 3" key="1">
    <citation type="submission" date="2020-04" db="EMBL/GenBank/DDBJ databases">
        <title>Perkinsus olseni comparative genomics.</title>
        <authorList>
            <person name="Bogema D.R."/>
        </authorList>
    </citation>
    <scope>NUCLEOTIDE SEQUENCE [LARGE SCALE GENOMIC DNA]</scope>
    <source>
        <strain evidence="2">ATCC PRA-31</strain>
    </source>
</reference>
<evidence type="ECO:0000313" key="2">
    <source>
        <dbReference type="EMBL" id="KAF4672808.1"/>
    </source>
</evidence>
<keyword evidence="1" id="KW-0732">Signal</keyword>
<dbReference type="AlphaFoldDB" id="A0A7J6MMI2"/>
<comment type="caution">
    <text evidence="2">The sequence shown here is derived from an EMBL/GenBank/DDBJ whole genome shotgun (WGS) entry which is preliminary data.</text>
</comment>
<evidence type="ECO:0000256" key="1">
    <source>
        <dbReference type="SAM" id="SignalP"/>
    </source>
</evidence>
<name>A0A7J6MMI2_PEROL</name>
<dbReference type="Proteomes" id="UP000572268">
    <property type="component" value="Unassembled WGS sequence"/>
</dbReference>
<dbReference type="EMBL" id="JABANN010000066">
    <property type="protein sequence ID" value="KAF4672808.1"/>
    <property type="molecule type" value="Genomic_DNA"/>
</dbReference>
<gene>
    <name evidence="2" type="ORF">FOL46_008348</name>
</gene>
<accession>A0A7J6MMI2</accession>
<evidence type="ECO:0000313" key="3">
    <source>
        <dbReference type="Proteomes" id="UP000572268"/>
    </source>
</evidence>
<feature type="chain" id="PRO_5029580971" evidence="1">
    <location>
        <begin position="21"/>
        <end position="145"/>
    </location>
</feature>
<organism evidence="2 3">
    <name type="scientific">Perkinsus olseni</name>
    <name type="common">Perkinsus atlanticus</name>
    <dbReference type="NCBI Taxonomy" id="32597"/>
    <lineage>
        <taxon>Eukaryota</taxon>
        <taxon>Sar</taxon>
        <taxon>Alveolata</taxon>
        <taxon>Perkinsozoa</taxon>
        <taxon>Perkinsea</taxon>
        <taxon>Perkinsida</taxon>
        <taxon>Perkinsidae</taxon>
        <taxon>Perkinsus</taxon>
    </lineage>
</organism>
<feature type="signal peptide" evidence="1">
    <location>
        <begin position="1"/>
        <end position="20"/>
    </location>
</feature>
<protein>
    <submittedName>
        <fullName evidence="2">Uncharacterized protein</fullName>
    </submittedName>
</protein>
<proteinExistence type="predicted"/>
<sequence>MRMSVALVVLVLAYFSPVVALIKYPGRLTPPDGEYTVTYGAPSFLSMNATIDTVYETIHITFVCEDELPGYDHELKYEVWGGGGQFTLGTCYASGYVPMMNEFAQLCRKFGNGHPAAQELCWFDVGAKIMKTTVAGINVTLERSG</sequence>